<keyword evidence="2" id="KW-1185">Reference proteome</keyword>
<dbReference type="Pfam" id="PF10274">
    <property type="entry name" value="ParcG"/>
    <property type="match status" value="1"/>
</dbReference>
<dbReference type="PANTHER" id="PTHR21207:SF2">
    <property type="entry name" value="PARKIN COREGULATED GENE PROTEIN"/>
    <property type="match status" value="1"/>
</dbReference>
<feature type="region of interest" description="Disordered" evidence="1">
    <location>
        <begin position="201"/>
        <end position="227"/>
    </location>
</feature>
<organism evidence="2 3">
    <name type="scientific">Plectus sambesii</name>
    <dbReference type="NCBI Taxonomy" id="2011161"/>
    <lineage>
        <taxon>Eukaryota</taxon>
        <taxon>Metazoa</taxon>
        <taxon>Ecdysozoa</taxon>
        <taxon>Nematoda</taxon>
        <taxon>Chromadorea</taxon>
        <taxon>Plectida</taxon>
        <taxon>Plectina</taxon>
        <taxon>Plectoidea</taxon>
        <taxon>Plectidae</taxon>
        <taxon>Plectus</taxon>
    </lineage>
</organism>
<dbReference type="PANTHER" id="PTHR21207">
    <property type="entry name" value="PARKIN COREGULATED GENE PROTEIN PARK2 COREGULATED"/>
    <property type="match status" value="1"/>
</dbReference>
<reference evidence="3" key="1">
    <citation type="submission" date="2022-11" db="UniProtKB">
        <authorList>
            <consortium name="WormBaseParasite"/>
        </authorList>
    </citation>
    <scope>IDENTIFICATION</scope>
</reference>
<dbReference type="AlphaFoldDB" id="A0A914WHA3"/>
<protein>
    <submittedName>
        <fullName evidence="3">Uncharacterized protein</fullName>
    </submittedName>
</protein>
<dbReference type="GO" id="GO:0030544">
    <property type="term" value="F:Hsp70 protein binding"/>
    <property type="evidence" value="ECO:0007669"/>
    <property type="project" value="TreeGrafter"/>
</dbReference>
<sequence>MFAKPRKPVVVGSRDIIKDNKRSIITFKPTSERTRLVPAFSAQTLQKNTVAKPLPHKEAERKPPARTNIFYQMYDGGNLPVRLDHISRGWQLQWTQPIESLDYDFYLPRFFEGLSVTRSPYQFIAEKGVNDLLDNCTDAIKILSNLPFLIGPLRLALAIDEPTKRRALLGILEKLARVPMCGPALIPYYRQLLSPLRRVEQKAPGHGGASGLGAKREGGVKGSERWTTQTLEDATEKVLHTLEKMGGPNAYINIKYVIPAYVSCMGNQ</sequence>
<evidence type="ECO:0000313" key="2">
    <source>
        <dbReference type="Proteomes" id="UP000887566"/>
    </source>
</evidence>
<dbReference type="GO" id="GO:0051879">
    <property type="term" value="F:Hsp90 protein binding"/>
    <property type="evidence" value="ECO:0007669"/>
    <property type="project" value="TreeGrafter"/>
</dbReference>
<evidence type="ECO:0000256" key="1">
    <source>
        <dbReference type="SAM" id="MobiDB-lite"/>
    </source>
</evidence>
<evidence type="ECO:0000313" key="3">
    <source>
        <dbReference type="WBParaSite" id="PSAMB.scaffold4007size16052.g23133.t1"/>
    </source>
</evidence>
<name>A0A914WHA3_9BILA</name>
<proteinExistence type="predicted"/>
<accession>A0A914WHA3</accession>
<dbReference type="Proteomes" id="UP000887566">
    <property type="component" value="Unplaced"/>
</dbReference>
<dbReference type="WBParaSite" id="PSAMB.scaffold4007size16052.g23133.t1">
    <property type="protein sequence ID" value="PSAMB.scaffold4007size16052.g23133.t1"/>
    <property type="gene ID" value="PSAMB.scaffold4007size16052.g23133"/>
</dbReference>
<dbReference type="InterPro" id="IPR019399">
    <property type="entry name" value="Parkin_co-regulated_protein"/>
</dbReference>
<feature type="compositionally biased region" description="Basic and acidic residues" evidence="1">
    <location>
        <begin position="214"/>
        <end position="224"/>
    </location>
</feature>